<dbReference type="InterPro" id="IPR020894">
    <property type="entry name" value="Cadherin_CS"/>
</dbReference>
<dbReference type="FunFam" id="2.60.40.60:FF:000031">
    <property type="entry name" value="Cadherin 3"/>
    <property type="match status" value="2"/>
</dbReference>
<evidence type="ECO:0000256" key="17">
    <source>
        <dbReference type="RuleBase" id="RU004358"/>
    </source>
</evidence>
<keyword evidence="9 15" id="KW-0106">Calcium</keyword>
<feature type="domain" description="Cadherin" evidence="20">
    <location>
        <begin position="386"/>
        <end position="497"/>
    </location>
</feature>
<gene>
    <name evidence="21" type="ORF">H920_01345</name>
</gene>
<dbReference type="FunFam" id="2.60.40.60:FF:000068">
    <property type="entry name" value="Desmoglein 1"/>
    <property type="match status" value="2"/>
</dbReference>
<keyword evidence="12" id="KW-1133">Transmembrane helix</keyword>
<feature type="domain" description="Cadherin" evidence="20">
    <location>
        <begin position="1192"/>
        <end position="1301"/>
    </location>
</feature>
<evidence type="ECO:0000313" key="21">
    <source>
        <dbReference type="EMBL" id="KFO37226.1"/>
    </source>
</evidence>
<dbReference type="Gene3D" id="2.60.40.60">
    <property type="entry name" value="Cadherins"/>
    <property type="match status" value="10"/>
</dbReference>
<keyword evidence="5 16" id="KW-0812">Transmembrane</keyword>
<keyword evidence="11" id="KW-0965">Cell junction</keyword>
<dbReference type="InterPro" id="IPR015919">
    <property type="entry name" value="Cadherin-like_sf"/>
</dbReference>
<keyword evidence="8" id="KW-0677">Repeat</keyword>
<dbReference type="EMBL" id="KN121001">
    <property type="protein sequence ID" value="KFO37226.1"/>
    <property type="molecule type" value="Genomic_DNA"/>
</dbReference>
<feature type="domain" description="Cadherin" evidence="20">
    <location>
        <begin position="158"/>
        <end position="269"/>
    </location>
</feature>
<evidence type="ECO:0000256" key="12">
    <source>
        <dbReference type="ARBA" id="ARBA00022989"/>
    </source>
</evidence>
<dbReference type="InterPro" id="IPR027397">
    <property type="entry name" value="Catenin-bd_sf"/>
</dbReference>
<evidence type="ECO:0000256" key="6">
    <source>
        <dbReference type="ARBA" id="ARBA00022723"/>
    </source>
</evidence>
<dbReference type="PANTHER" id="PTHR24025:SF10">
    <property type="entry name" value="DESMOGLEIN-4"/>
    <property type="match status" value="1"/>
</dbReference>
<dbReference type="PROSITE" id="PS00232">
    <property type="entry name" value="CADHERIN_1"/>
    <property type="match status" value="4"/>
</dbReference>
<dbReference type="InterPro" id="IPR050971">
    <property type="entry name" value="Cadherin-domain_protein"/>
</dbReference>
<dbReference type="GO" id="GO:0030057">
    <property type="term" value="C:desmosome"/>
    <property type="evidence" value="ECO:0007669"/>
    <property type="project" value="UniProtKB-SubCell"/>
</dbReference>
<dbReference type="InterPro" id="IPR009122">
    <property type="entry name" value="Desmosomal_cadherin"/>
</dbReference>
<evidence type="ECO:0000256" key="19">
    <source>
        <dbReference type="SAM" id="SignalP"/>
    </source>
</evidence>
<dbReference type="FunFam" id="2.60.40.60:FF:000083">
    <property type="entry name" value="Desmoglein 1"/>
    <property type="match status" value="2"/>
</dbReference>
<keyword evidence="6" id="KW-0479">Metal-binding</keyword>
<dbReference type="FunFam" id="2.60.40.60:FF:000074">
    <property type="entry name" value="Desmoglein 4"/>
    <property type="match status" value="2"/>
</dbReference>
<dbReference type="InterPro" id="IPR002126">
    <property type="entry name" value="Cadherin-like_dom"/>
</dbReference>
<evidence type="ECO:0000256" key="10">
    <source>
        <dbReference type="ARBA" id="ARBA00022889"/>
    </source>
</evidence>
<keyword evidence="13" id="KW-0472">Membrane</keyword>
<evidence type="ECO:0000256" key="8">
    <source>
        <dbReference type="ARBA" id="ARBA00022737"/>
    </source>
</evidence>
<evidence type="ECO:0000256" key="9">
    <source>
        <dbReference type="ARBA" id="ARBA00022837"/>
    </source>
</evidence>
<evidence type="ECO:0000313" key="22">
    <source>
        <dbReference type="Proteomes" id="UP000028990"/>
    </source>
</evidence>
<dbReference type="Pfam" id="PF01049">
    <property type="entry name" value="CADH_Y-type_LIR"/>
    <property type="match status" value="1"/>
</dbReference>
<feature type="domain" description="Cadherin" evidence="20">
    <location>
        <begin position="270"/>
        <end position="385"/>
    </location>
</feature>
<dbReference type="Proteomes" id="UP000028990">
    <property type="component" value="Unassembled WGS sequence"/>
</dbReference>
<keyword evidence="22" id="KW-1185">Reference proteome</keyword>
<feature type="region of interest" description="Disordered" evidence="18">
    <location>
        <begin position="1877"/>
        <end position="1912"/>
    </location>
</feature>
<reference evidence="21 22" key="1">
    <citation type="submission" date="2013-11" db="EMBL/GenBank/DDBJ databases">
        <title>The Damaraland mole rat (Fukomys damarensis) genome and evolution of African mole rats.</title>
        <authorList>
            <person name="Gladyshev V.N."/>
            <person name="Fang X."/>
        </authorList>
    </citation>
    <scope>NUCLEOTIDE SEQUENCE [LARGE SCALE GENOMIC DNA]</scope>
    <source>
        <tissue evidence="21">Liver</tissue>
    </source>
</reference>
<keyword evidence="4" id="KW-0165">Cleavage on pair of basic residues</keyword>
<accession>A0A091ENM3</accession>
<dbReference type="GO" id="GO:0007156">
    <property type="term" value="P:homophilic cell adhesion via plasma membrane adhesion molecules"/>
    <property type="evidence" value="ECO:0007669"/>
    <property type="project" value="InterPro"/>
</dbReference>
<comment type="function">
    <text evidence="17">A component of desmosome cell-cell junctions which are required for positive regulation of cellular adhesion. Involved in the interaction of plaque proteins and intermediate filaments mediating cell-cell adhesion.</text>
</comment>
<dbReference type="FunFam" id="4.10.900.10:FF:000003">
    <property type="entry name" value="Desmoglein 1"/>
    <property type="match status" value="2"/>
</dbReference>
<organism evidence="21 22">
    <name type="scientific">Fukomys damarensis</name>
    <name type="common">Damaraland mole rat</name>
    <name type="synonym">Cryptomys damarensis</name>
    <dbReference type="NCBI Taxonomy" id="885580"/>
    <lineage>
        <taxon>Eukaryota</taxon>
        <taxon>Metazoa</taxon>
        <taxon>Chordata</taxon>
        <taxon>Craniata</taxon>
        <taxon>Vertebrata</taxon>
        <taxon>Euteleostomi</taxon>
        <taxon>Mammalia</taxon>
        <taxon>Eutheria</taxon>
        <taxon>Euarchontoglires</taxon>
        <taxon>Glires</taxon>
        <taxon>Rodentia</taxon>
        <taxon>Hystricomorpha</taxon>
        <taxon>Bathyergidae</taxon>
        <taxon>Fukomys</taxon>
    </lineage>
</organism>
<comment type="subcellular location">
    <subcellularLocation>
        <location evidence="2">Cell junction</location>
        <location evidence="2">Desmosome</location>
    </subcellularLocation>
    <subcellularLocation>
        <location evidence="1 16">Cell membrane</location>
        <topology evidence="1 16">Single-pass type I membrane protein</topology>
    </subcellularLocation>
</comment>
<dbReference type="PRINTS" id="PR01819">
    <property type="entry name" value="DESMOGLEIN"/>
</dbReference>
<dbReference type="PRINTS" id="PR00205">
    <property type="entry name" value="CADHERIN"/>
</dbReference>
<evidence type="ECO:0000256" key="1">
    <source>
        <dbReference type="ARBA" id="ARBA00004251"/>
    </source>
</evidence>
<sequence>MDWLLFRNMCLLIILMVVLAVNSEFIVEVKELDIENGTTTWQTVRRQKREWIKFAAACREGEDNSKRNPIARIRSDCEVNQKITYRISGAGIDRPPYGVFTINPRTGEINITSVVDREITPLFLIYCRALNSRGEDLESPLELRVKVMDINDNAPVFTQNVYTASIEENCDANALVVKLSATDADEDNHLNSKIAYKIISQEPAGAPMFMVNRYTGEVCTMSSFLDREQHSTYNLLVRGSDRDGATDGLSSECDCRIKVLDVNDNFPVLEKTLYSASIKENCLSSELIRLQAIDLDEEGTDNWLAKYVILSGNEGNWFDIQTDPQTNEGILKVIKTLDYEKMPNVQLGIGVKNQAEFHHSVASQFRMQSTPVRIQIINVKEGPTFHPSTKTFSVREGITGHSLLTRVLGTYTAIDLDTGNPATNVRYIIGHDAGSWLKVDSRTGEIQFSREFDKKSKYITNGIYTAEILAIDDGSRKTATGTICIEVPDANDYCPVVYSETNIICTNSPSVLIYVRDSSYGAPFTFCVVDEPPHTAHMWDIRPINDTSAILMTEQILLEQLYQVPILVKDSYNRQCELAQIVQLNACDCDSNHMCWQWSTTGIYNGGVSSATDDMNGFVTDHGVEDSNVGLGPAGIGMIVLGLLLLLLSPLLLLMCCCKRRQPDSLGTRFAPVPEGGEGVMQPWRIEGAHPEDRDVAHVHGPMTASNTHDRIDSSEIYTNTYAGGGTVEGGVSGVELNTGVGTAEVLASGAAAAGASRKRSSTMGTLREYADAGLNAAFLDTYFSEVIDRVHLPFLVATEKLENEGQERERVLVSSVNFFLLQEDDAAVKAYAYADEDEGRPANDCLLIYDHEGVGSPVGSIGCCSWIVDDLDESYMETLDPKFRTLAEICLDTEIEPFPSHQACIPISTDLPLLGPNYFVNESSGMTLSEAEFQAEMATAEPVVHGDIIVTETYTTAEPCVQPTTIVFDPQLPPNVVVTETVMAPVYDVQGNICVPAEIANTHNVYYAERVLASPGMPDTNSAGMADACVGPVMSGGILVGPEIQVTQMVFVLVHGELRLETKEPHGEDETAVHPGKRRYKREWIKFATPCREREDNSKRNPIAKITSDFQKTQKITYRISGVGIDQPPFGIFIVDPNTGEINITAIVDREETPSFLITCRALNALGHEVEKPLILTVKILDVNDNAPVFSQSIVKGEIEENSASNSLVMILNATDADEPNHLNSKIAYKIVSQEPSGTPMFLISRNTGEVHTLSNALDREQFSSYRLVVSGADQDGAGLSTQCECDIKVKDVNDNFPVLKHPQYSARIEENTVNSDLLRFQVTDWDEEYTDNWLAVYFFTSGNEGKWFEIETDPRTNEGILKVIKPLDYEQIQNMQFSIAVKNKAEFHRSVVSQYQVQPTPVIIQVINVKEGISFRPASKTFTVKKGISSKKLINYIVGTYQAIDEDTNTASSSVRYVMGRNDGNLLTIDSKTAQIKFVKNIARDSTFIVNKTITAEVLAIDEITGKTATGTVHVEVPGFNDNCPPVLLEKDEICSSSPSVTVSARTLERDRYMGPYRFSVEEQPLKLPVVWRITSLNATSALVKAQQQLSPGVYRVPLTVTGNEEQKCESSETLTLTVCQCDDRGSCRASNTDPHIQPQRQLSRLGPNAIGLILLGLLLLLLVPLLLLTCDCQRGPTGGVAGGFIPVPDGSEGTIHQWGIEGAQPEDKEITNICVPPITTNGVDIVESSEVCTNTYTGGTVVDGVSGMELTKVGAAASGFGSAAGHLGLETMRTRHSTGGTLKDYAEGAININFLDSYFSQKAFACAEEEGVQETNDCLLIYDDEGIDDAPDSPVGSLGCCSFIVDDPDDSFLDSLGPKFKKLAEISLGIDKEAKQVQPPPSYSGAGIDHKSQSYGRPQGVDHKDQLCSQPQGIESCGQPLGVDPCSRPIEVQQSELERYQTFLGSQGVHASSTYGSLQPAIPIPDPLQQGNYLVTETYAATSSFMQPTTAVFDPLLTQNVTMTERVICPLSNIPGSTDPRGSCNMLCTEDPCSRQ</sequence>
<proteinExistence type="predicted"/>
<keyword evidence="14" id="KW-0325">Glycoprotein</keyword>
<dbReference type="CDD" id="cd11304">
    <property type="entry name" value="Cadherin_repeat"/>
    <property type="match status" value="8"/>
</dbReference>
<evidence type="ECO:0000256" key="15">
    <source>
        <dbReference type="PROSITE-ProRule" id="PRU00043"/>
    </source>
</evidence>
<dbReference type="eggNOG" id="KOG3594">
    <property type="taxonomic scope" value="Eukaryota"/>
</dbReference>
<protein>
    <submittedName>
        <fullName evidence="21">Desmoglein-4</fullName>
    </submittedName>
</protein>
<evidence type="ECO:0000256" key="13">
    <source>
        <dbReference type="ARBA" id="ARBA00023136"/>
    </source>
</evidence>
<feature type="domain" description="Cadherin" evidence="20">
    <location>
        <begin position="1110"/>
        <end position="1191"/>
    </location>
</feature>
<dbReference type="SMART" id="SM00112">
    <property type="entry name" value="CA"/>
    <property type="match status" value="8"/>
</dbReference>
<feature type="domain" description="Cadherin" evidence="20">
    <location>
        <begin position="76"/>
        <end position="157"/>
    </location>
</feature>
<dbReference type="PANTHER" id="PTHR24025">
    <property type="entry name" value="DESMOGLEIN FAMILY MEMBER"/>
    <property type="match status" value="1"/>
</dbReference>
<feature type="domain" description="Cadherin" evidence="20">
    <location>
        <begin position="1302"/>
        <end position="1421"/>
    </location>
</feature>
<evidence type="ECO:0000256" key="2">
    <source>
        <dbReference type="ARBA" id="ARBA00004568"/>
    </source>
</evidence>
<evidence type="ECO:0000256" key="14">
    <source>
        <dbReference type="ARBA" id="ARBA00023180"/>
    </source>
</evidence>
<dbReference type="InterPro" id="IPR000233">
    <property type="entry name" value="Cadherin_Y-type_LIR"/>
</dbReference>
<dbReference type="FunFam" id="2.60.40.60:FF:000011">
    <property type="entry name" value="Cadherin 1"/>
    <property type="match status" value="2"/>
</dbReference>
<keyword evidence="7 19" id="KW-0732">Signal</keyword>
<dbReference type="PROSITE" id="PS50268">
    <property type="entry name" value="CADHERIN_2"/>
    <property type="match status" value="8"/>
</dbReference>
<evidence type="ECO:0000256" key="16">
    <source>
        <dbReference type="RuleBase" id="RU003318"/>
    </source>
</evidence>
<keyword evidence="10 16" id="KW-0130">Cell adhesion</keyword>
<evidence type="ECO:0000256" key="5">
    <source>
        <dbReference type="ARBA" id="ARBA00022692"/>
    </source>
</evidence>
<dbReference type="PRINTS" id="PR01818">
    <property type="entry name" value="DESMOCADHERN"/>
</dbReference>
<evidence type="ECO:0000256" key="11">
    <source>
        <dbReference type="ARBA" id="ARBA00022949"/>
    </source>
</evidence>
<evidence type="ECO:0000256" key="7">
    <source>
        <dbReference type="ARBA" id="ARBA00022729"/>
    </source>
</evidence>
<dbReference type="Pfam" id="PF00028">
    <property type="entry name" value="Cadherin"/>
    <property type="match status" value="7"/>
</dbReference>
<dbReference type="SUPFAM" id="SSF49313">
    <property type="entry name" value="Cadherin-like"/>
    <property type="match status" value="8"/>
</dbReference>
<evidence type="ECO:0000259" key="20">
    <source>
        <dbReference type="PROSITE" id="PS50268"/>
    </source>
</evidence>
<evidence type="ECO:0000256" key="4">
    <source>
        <dbReference type="ARBA" id="ARBA00022685"/>
    </source>
</evidence>
<dbReference type="STRING" id="885580.ENSFDAP00000002898"/>
<feature type="signal peptide" evidence="19">
    <location>
        <begin position="1"/>
        <end position="20"/>
    </location>
</feature>
<dbReference type="Gene3D" id="4.10.900.10">
    <property type="entry name" value="TCF3-CBD (Catenin binding domain)"/>
    <property type="match status" value="2"/>
</dbReference>
<feature type="chain" id="PRO_5001872737" evidence="19">
    <location>
        <begin position="21"/>
        <end position="2039"/>
    </location>
</feature>
<dbReference type="GO" id="GO:0005886">
    <property type="term" value="C:plasma membrane"/>
    <property type="evidence" value="ECO:0007669"/>
    <property type="project" value="UniProtKB-SubCell"/>
</dbReference>
<keyword evidence="3" id="KW-1003">Cell membrane</keyword>
<evidence type="ECO:0000256" key="18">
    <source>
        <dbReference type="SAM" id="MobiDB-lite"/>
    </source>
</evidence>
<name>A0A091ENM3_FUKDA</name>
<evidence type="ECO:0000256" key="3">
    <source>
        <dbReference type="ARBA" id="ARBA00022475"/>
    </source>
</evidence>
<dbReference type="GO" id="GO:0005509">
    <property type="term" value="F:calcium ion binding"/>
    <property type="evidence" value="ECO:0007669"/>
    <property type="project" value="UniProtKB-UniRule"/>
</dbReference>
<feature type="domain" description="Cadherin" evidence="20">
    <location>
        <begin position="1418"/>
        <end position="1530"/>
    </location>
</feature>